<dbReference type="Pfam" id="PF03129">
    <property type="entry name" value="HGTP_anticodon"/>
    <property type="match status" value="1"/>
</dbReference>
<evidence type="ECO:0000256" key="1">
    <source>
        <dbReference type="ARBA" id="ARBA00008226"/>
    </source>
</evidence>
<dbReference type="AlphaFoldDB" id="A0A367LAK4"/>
<comment type="caution">
    <text evidence="12">The sequence shown here is derived from an EMBL/GenBank/DDBJ whole genome shotgun (WGS) entry which is preliminary data.</text>
</comment>
<feature type="region of interest" description="Disordered" evidence="10">
    <location>
        <begin position="280"/>
        <end position="325"/>
    </location>
</feature>
<dbReference type="SUPFAM" id="SSF52954">
    <property type="entry name" value="Class II aaRS ABD-related"/>
    <property type="match status" value="1"/>
</dbReference>
<dbReference type="InterPro" id="IPR002316">
    <property type="entry name" value="Pro-tRNA-ligase_IIa"/>
</dbReference>
<dbReference type="STRING" id="1330021.A0A367LAK4"/>
<protein>
    <recommendedName>
        <fullName evidence="2">proline--tRNA ligase</fullName>
        <ecNumber evidence="2">6.1.1.15</ecNumber>
    </recommendedName>
    <alternativeName>
        <fullName evidence="8">Prolyl-tRNA synthetase</fullName>
    </alternativeName>
</protein>
<dbReference type="PRINTS" id="PR01046">
    <property type="entry name" value="TRNASYNTHPRO"/>
</dbReference>
<dbReference type="GO" id="GO:0005739">
    <property type="term" value="C:mitochondrion"/>
    <property type="evidence" value="ECO:0007669"/>
    <property type="project" value="TreeGrafter"/>
</dbReference>
<organism evidence="12 13">
    <name type="scientific">Ophiocordyceps polyrhachis-furcata BCC 54312</name>
    <dbReference type="NCBI Taxonomy" id="1330021"/>
    <lineage>
        <taxon>Eukaryota</taxon>
        <taxon>Fungi</taxon>
        <taxon>Dikarya</taxon>
        <taxon>Ascomycota</taxon>
        <taxon>Pezizomycotina</taxon>
        <taxon>Sordariomycetes</taxon>
        <taxon>Hypocreomycetidae</taxon>
        <taxon>Hypocreales</taxon>
        <taxon>Ophiocordycipitaceae</taxon>
        <taxon>Ophiocordyceps</taxon>
    </lineage>
</organism>
<evidence type="ECO:0000256" key="8">
    <source>
        <dbReference type="ARBA" id="ARBA00029731"/>
    </source>
</evidence>
<evidence type="ECO:0000256" key="2">
    <source>
        <dbReference type="ARBA" id="ARBA00012831"/>
    </source>
</evidence>
<keyword evidence="13" id="KW-1185">Reference proteome</keyword>
<feature type="domain" description="Aminoacyl-transfer RNA synthetases class-II family profile" evidence="11">
    <location>
        <begin position="72"/>
        <end position="402"/>
    </location>
</feature>
<dbReference type="Gene3D" id="3.30.930.10">
    <property type="entry name" value="Bira Bifunctional Protein, Domain 2"/>
    <property type="match status" value="1"/>
</dbReference>
<dbReference type="InterPro" id="IPR050062">
    <property type="entry name" value="Pro-tRNA_synthetase"/>
</dbReference>
<evidence type="ECO:0000256" key="7">
    <source>
        <dbReference type="ARBA" id="ARBA00023146"/>
    </source>
</evidence>
<dbReference type="InterPro" id="IPR045864">
    <property type="entry name" value="aa-tRNA-synth_II/BPL/LPL"/>
</dbReference>
<dbReference type="SUPFAM" id="SSF55681">
    <property type="entry name" value="Class II aaRS and biotin synthetases"/>
    <property type="match status" value="1"/>
</dbReference>
<evidence type="ECO:0000259" key="11">
    <source>
        <dbReference type="PROSITE" id="PS50862"/>
    </source>
</evidence>
<dbReference type="PANTHER" id="PTHR42753:SF2">
    <property type="entry name" value="PROLINE--TRNA LIGASE"/>
    <property type="match status" value="1"/>
</dbReference>
<dbReference type="InterPro" id="IPR036621">
    <property type="entry name" value="Anticodon-bd_dom_sf"/>
</dbReference>
<evidence type="ECO:0000256" key="3">
    <source>
        <dbReference type="ARBA" id="ARBA00022598"/>
    </source>
</evidence>
<dbReference type="InterPro" id="IPR033730">
    <property type="entry name" value="ProRS_core_prok"/>
</dbReference>
<dbReference type="InterPro" id="IPR002314">
    <property type="entry name" value="aa-tRNA-synt_IIb"/>
</dbReference>
<dbReference type="InterPro" id="IPR004154">
    <property type="entry name" value="Anticodon-bd"/>
</dbReference>
<feature type="compositionally biased region" description="Polar residues" evidence="10">
    <location>
        <begin position="315"/>
        <end position="325"/>
    </location>
</feature>
<keyword evidence="6" id="KW-0648">Protein biosynthesis</keyword>
<comment type="similarity">
    <text evidence="1">Belongs to the class-II aminoacyl-tRNA synthetase family.</text>
</comment>
<dbReference type="PANTHER" id="PTHR42753">
    <property type="entry name" value="MITOCHONDRIAL RIBOSOME PROTEIN L39/PROLYL-TRNA LIGASE FAMILY MEMBER"/>
    <property type="match status" value="1"/>
</dbReference>
<dbReference type="InterPro" id="IPR044140">
    <property type="entry name" value="ProRS_anticodon_short"/>
</dbReference>
<evidence type="ECO:0000313" key="12">
    <source>
        <dbReference type="EMBL" id="RCI11444.1"/>
    </source>
</evidence>
<dbReference type="PROSITE" id="PS50862">
    <property type="entry name" value="AA_TRNA_LIGASE_II"/>
    <property type="match status" value="1"/>
</dbReference>
<evidence type="ECO:0000256" key="4">
    <source>
        <dbReference type="ARBA" id="ARBA00022741"/>
    </source>
</evidence>
<feature type="compositionally biased region" description="Basic and acidic residues" evidence="10">
    <location>
        <begin position="294"/>
        <end position="313"/>
    </location>
</feature>
<keyword evidence="5" id="KW-0067">ATP-binding</keyword>
<dbReference type="Proteomes" id="UP000253664">
    <property type="component" value="Unassembled WGS sequence"/>
</dbReference>
<dbReference type="EMBL" id="LKCN02000010">
    <property type="protein sequence ID" value="RCI11444.1"/>
    <property type="molecule type" value="Genomic_DNA"/>
</dbReference>
<keyword evidence="4" id="KW-0547">Nucleotide-binding</keyword>
<dbReference type="GO" id="GO:0006433">
    <property type="term" value="P:prolyl-tRNA aminoacylation"/>
    <property type="evidence" value="ECO:0007669"/>
    <property type="project" value="InterPro"/>
</dbReference>
<dbReference type="EC" id="6.1.1.15" evidence="2"/>
<keyword evidence="3" id="KW-0436">Ligase</keyword>
<sequence>MSMSPTFIPRPRFFIAKRAGNTLHVRSFSHHGLTKAGRPRSLLSSIWTPTGGVSAALRESGHERLIRAGFLRQTLPGAFHLLPLGLRVQRKIEDLLEKHMQSLGASRLSLSSLTTRELWSRSGRLEGLLPELFQFVDRREASLMLSPTHEEEITKLVSKTLHSYRGLPLRLYQMTRKYRDEMRPRRGLTRSREFIMKDLYTFDISPQAAIKTYHEVSKAYRAFFDDLKLRVQVSEASSGHMGGDFSHEFLLVTDTGEDTVAICDQCSRCANGDIVKELSLGSNKGQQDEGEAYEEQKDGKQASKDEEDKDHMNGDQVSGDGSSGTLCPSCNKGPLKLRRALELGHMFSLGTRYSEPLDLRVRTPDGSQEPVPVQMGCYGIGVSRLVGAIAEHMSDKRGLVWPRAIAPFEVVIVPSSPVTPQAVEFYDKLVDHGHMDVVLDDRSETFGWKMQDADLIGYPITVVLGRAWRDGGTCEVQCRSLGVKEDVAVDDMGSYLENLLSQL</sequence>
<name>A0A367LAK4_9HYPO</name>
<dbReference type="Gene3D" id="3.40.50.800">
    <property type="entry name" value="Anticodon-binding domain"/>
    <property type="match status" value="1"/>
</dbReference>
<evidence type="ECO:0000313" key="13">
    <source>
        <dbReference type="Proteomes" id="UP000253664"/>
    </source>
</evidence>
<reference evidence="12 13" key="1">
    <citation type="journal article" date="2015" name="BMC Genomics">
        <title>Insights from the genome of Ophiocordyceps polyrhachis-furcata to pathogenicity and host specificity in insect fungi.</title>
        <authorList>
            <person name="Wichadakul D."/>
            <person name="Kobmoo N."/>
            <person name="Ingsriswang S."/>
            <person name="Tangphatsornruang S."/>
            <person name="Chantasingh D."/>
            <person name="Luangsa-ard J.J."/>
            <person name="Eurwilaichitr L."/>
        </authorList>
    </citation>
    <scope>NUCLEOTIDE SEQUENCE [LARGE SCALE GENOMIC DNA]</scope>
    <source>
        <strain evidence="12 13">BCC 54312</strain>
    </source>
</reference>
<evidence type="ECO:0000256" key="5">
    <source>
        <dbReference type="ARBA" id="ARBA00022840"/>
    </source>
</evidence>
<dbReference type="Pfam" id="PF00587">
    <property type="entry name" value="tRNA-synt_2b"/>
    <property type="match status" value="1"/>
</dbReference>
<dbReference type="CDD" id="cd00861">
    <property type="entry name" value="ProRS_anticodon_short"/>
    <property type="match status" value="1"/>
</dbReference>
<dbReference type="OrthoDB" id="10267474at2759"/>
<dbReference type="InterPro" id="IPR006195">
    <property type="entry name" value="aa-tRNA-synth_II"/>
</dbReference>
<evidence type="ECO:0000256" key="10">
    <source>
        <dbReference type="SAM" id="MobiDB-lite"/>
    </source>
</evidence>
<comment type="catalytic activity">
    <reaction evidence="9">
        <text>tRNA(Pro) + L-proline + ATP = L-prolyl-tRNA(Pro) + AMP + diphosphate</text>
        <dbReference type="Rhea" id="RHEA:14305"/>
        <dbReference type="Rhea" id="RHEA-COMP:9700"/>
        <dbReference type="Rhea" id="RHEA-COMP:9702"/>
        <dbReference type="ChEBI" id="CHEBI:30616"/>
        <dbReference type="ChEBI" id="CHEBI:33019"/>
        <dbReference type="ChEBI" id="CHEBI:60039"/>
        <dbReference type="ChEBI" id="CHEBI:78442"/>
        <dbReference type="ChEBI" id="CHEBI:78532"/>
        <dbReference type="ChEBI" id="CHEBI:456215"/>
        <dbReference type="EC" id="6.1.1.15"/>
    </reaction>
</comment>
<keyword evidence="7" id="KW-0030">Aminoacyl-tRNA synthetase</keyword>
<dbReference type="GO" id="GO:0005524">
    <property type="term" value="F:ATP binding"/>
    <property type="evidence" value="ECO:0007669"/>
    <property type="project" value="UniProtKB-KW"/>
</dbReference>
<dbReference type="GO" id="GO:0004827">
    <property type="term" value="F:proline-tRNA ligase activity"/>
    <property type="evidence" value="ECO:0007669"/>
    <property type="project" value="UniProtKB-EC"/>
</dbReference>
<evidence type="ECO:0000256" key="9">
    <source>
        <dbReference type="ARBA" id="ARBA00047671"/>
    </source>
</evidence>
<dbReference type="CDD" id="cd00779">
    <property type="entry name" value="ProRS_core_prok"/>
    <property type="match status" value="1"/>
</dbReference>
<proteinExistence type="inferred from homology"/>
<evidence type="ECO:0000256" key="6">
    <source>
        <dbReference type="ARBA" id="ARBA00022917"/>
    </source>
</evidence>
<gene>
    <name evidence="12" type="ORF">L249_7338</name>
</gene>
<accession>A0A367LAK4</accession>